<keyword evidence="2" id="KW-1185">Reference proteome</keyword>
<dbReference type="KEGG" id="cdet:87948716"/>
<accession>A0AAX4IVF2</accession>
<dbReference type="EMBL" id="CP137312">
    <property type="protein sequence ID" value="WQF87202.1"/>
    <property type="molecule type" value="Genomic_DNA"/>
</dbReference>
<dbReference type="Proteomes" id="UP001322277">
    <property type="component" value="Chromosome 8"/>
</dbReference>
<evidence type="ECO:0000313" key="2">
    <source>
        <dbReference type="Proteomes" id="UP001322277"/>
    </source>
</evidence>
<reference evidence="2" key="1">
    <citation type="journal article" date="2023" name="bioRxiv">
        <title>Complete genome of the Medicago anthracnose fungus, Colletotrichum destructivum, reveals a mini-chromosome-like region within a core chromosome.</title>
        <authorList>
            <person name="Lapalu N."/>
            <person name="Simon A."/>
            <person name="Lu A."/>
            <person name="Plaumann P.-L."/>
            <person name="Amselem J."/>
            <person name="Pigne S."/>
            <person name="Auger A."/>
            <person name="Koch C."/>
            <person name="Dallery J.-F."/>
            <person name="O'Connell R.J."/>
        </authorList>
    </citation>
    <scope>NUCLEOTIDE SEQUENCE [LARGE SCALE GENOMIC DNA]</scope>
    <source>
        <strain evidence="2">CBS 520.97</strain>
    </source>
</reference>
<organism evidence="1 2">
    <name type="scientific">Colletotrichum destructivum</name>
    <dbReference type="NCBI Taxonomy" id="34406"/>
    <lineage>
        <taxon>Eukaryota</taxon>
        <taxon>Fungi</taxon>
        <taxon>Dikarya</taxon>
        <taxon>Ascomycota</taxon>
        <taxon>Pezizomycotina</taxon>
        <taxon>Sordariomycetes</taxon>
        <taxon>Hypocreomycetidae</taxon>
        <taxon>Glomerellales</taxon>
        <taxon>Glomerellaceae</taxon>
        <taxon>Colletotrichum</taxon>
        <taxon>Colletotrichum destructivum species complex</taxon>
    </lineage>
</organism>
<dbReference type="AlphaFoldDB" id="A0AAX4IVF2"/>
<name>A0AAX4IVF2_9PEZI</name>
<dbReference type="GeneID" id="87948716"/>
<dbReference type="RefSeq" id="XP_062784423.1">
    <property type="nucleotide sequence ID" value="XM_062928372.1"/>
</dbReference>
<sequence>MPTELARAVSKAVRKLHVAGTAQTLCLLDTGCIQRKPHALSGCVPHLTVSFTSLQHAARDCPAPGSTGASCGIVLKMR</sequence>
<evidence type="ECO:0000313" key="1">
    <source>
        <dbReference type="EMBL" id="WQF87202.1"/>
    </source>
</evidence>
<proteinExistence type="predicted"/>
<gene>
    <name evidence="1" type="ORF">CDEST_12216</name>
</gene>
<protein>
    <submittedName>
        <fullName evidence="1">Uncharacterized protein</fullName>
    </submittedName>
</protein>